<reference evidence="7" key="1">
    <citation type="submission" date="2015-08" db="EMBL/GenBank/DDBJ databases">
        <title>Vibrio galatheae sp. nov., a novel member of the Vibrionaceae family isolated from the Solomon Islands.</title>
        <authorList>
            <person name="Giubergia S."/>
            <person name="Machado H."/>
            <person name="Mateiu R.V."/>
            <person name="Gram L."/>
        </authorList>
    </citation>
    <scope>NUCLEOTIDE SEQUENCE [LARGE SCALE GENOMIC DNA]</scope>
    <source>
        <strain evidence="7">DSM 19134</strain>
    </source>
</reference>
<dbReference type="GO" id="GO:0016846">
    <property type="term" value="F:carbon-sulfur lyase activity"/>
    <property type="evidence" value="ECO:0007669"/>
    <property type="project" value="InterPro"/>
</dbReference>
<proteinExistence type="inferred from homology"/>
<evidence type="ECO:0000256" key="3">
    <source>
        <dbReference type="ARBA" id="ARBA00022833"/>
    </source>
</evidence>
<evidence type="ECO:0000259" key="5">
    <source>
        <dbReference type="PROSITE" id="PS51891"/>
    </source>
</evidence>
<feature type="domain" description="CENP-V/GFA" evidence="5">
    <location>
        <begin position="9"/>
        <end position="137"/>
    </location>
</feature>
<dbReference type="Gene3D" id="3.90.1590.10">
    <property type="entry name" value="glutathione-dependent formaldehyde- activating enzyme (gfa)"/>
    <property type="match status" value="1"/>
</dbReference>
<dbReference type="OrthoDB" id="9786619at2"/>
<evidence type="ECO:0000313" key="7">
    <source>
        <dbReference type="Proteomes" id="UP000037530"/>
    </source>
</evidence>
<keyword evidence="3" id="KW-0862">Zinc</keyword>
<dbReference type="AlphaFoldDB" id="A0A0M0I527"/>
<evidence type="ECO:0000256" key="4">
    <source>
        <dbReference type="ARBA" id="ARBA00023239"/>
    </source>
</evidence>
<protein>
    <recommendedName>
        <fullName evidence="5">CENP-V/GFA domain-containing protein</fullName>
    </recommendedName>
</protein>
<dbReference type="InterPro" id="IPR006913">
    <property type="entry name" value="CENP-V/GFA"/>
</dbReference>
<keyword evidence="4" id="KW-0456">Lyase</keyword>
<name>A0A0M0I527_9VIBR</name>
<keyword evidence="2" id="KW-0479">Metal-binding</keyword>
<comment type="caution">
    <text evidence="6">The sequence shown here is derived from an EMBL/GenBank/DDBJ whole genome shotgun (WGS) entry which is preliminary data.</text>
</comment>
<keyword evidence="7" id="KW-1185">Reference proteome</keyword>
<sequence length="156" mass="17496">MIKHLVTPQHASCQCGACSFELAESTAVARFICHCTICQQFNNKPFADVTILKAKNLQPASEENVEFKKYKLPPNIKRGLCKRCGEPAIEIGGMGPVKIAFIPTDNFKNASELPPPAIHMFYHRRVEDMIDELPKYEGYLSSEFAVMKLMYGVLKA</sequence>
<dbReference type="InterPro" id="IPR011057">
    <property type="entry name" value="Mss4-like_sf"/>
</dbReference>
<evidence type="ECO:0000313" key="6">
    <source>
        <dbReference type="EMBL" id="KOO09008.1"/>
    </source>
</evidence>
<dbReference type="STRING" id="171383.AKJ31_01180"/>
<dbReference type="PATRIC" id="fig|171383.3.peg.240"/>
<dbReference type="Proteomes" id="UP000037530">
    <property type="component" value="Unassembled WGS sequence"/>
</dbReference>
<dbReference type="PROSITE" id="PS51891">
    <property type="entry name" value="CENP_V_GFA"/>
    <property type="match status" value="1"/>
</dbReference>
<accession>A0A0M0I527</accession>
<dbReference type="RefSeq" id="WP_053407260.1">
    <property type="nucleotide sequence ID" value="NZ_LHPI01000001.1"/>
</dbReference>
<dbReference type="SUPFAM" id="SSF51316">
    <property type="entry name" value="Mss4-like"/>
    <property type="match status" value="1"/>
</dbReference>
<dbReference type="PANTHER" id="PTHR33337">
    <property type="entry name" value="GFA DOMAIN-CONTAINING PROTEIN"/>
    <property type="match status" value="1"/>
</dbReference>
<dbReference type="EMBL" id="LHPI01000001">
    <property type="protein sequence ID" value="KOO09008.1"/>
    <property type="molecule type" value="Genomic_DNA"/>
</dbReference>
<evidence type="ECO:0000256" key="1">
    <source>
        <dbReference type="ARBA" id="ARBA00005495"/>
    </source>
</evidence>
<dbReference type="PANTHER" id="PTHR33337:SF40">
    <property type="entry name" value="CENP-V_GFA DOMAIN-CONTAINING PROTEIN-RELATED"/>
    <property type="match status" value="1"/>
</dbReference>
<organism evidence="6 7">
    <name type="scientific">Vibrio hepatarius</name>
    <dbReference type="NCBI Taxonomy" id="171383"/>
    <lineage>
        <taxon>Bacteria</taxon>
        <taxon>Pseudomonadati</taxon>
        <taxon>Pseudomonadota</taxon>
        <taxon>Gammaproteobacteria</taxon>
        <taxon>Vibrionales</taxon>
        <taxon>Vibrionaceae</taxon>
        <taxon>Vibrio</taxon>
        <taxon>Vibrio oreintalis group</taxon>
    </lineage>
</organism>
<evidence type="ECO:0000256" key="2">
    <source>
        <dbReference type="ARBA" id="ARBA00022723"/>
    </source>
</evidence>
<dbReference type="Pfam" id="PF04828">
    <property type="entry name" value="GFA"/>
    <property type="match status" value="1"/>
</dbReference>
<gene>
    <name evidence="6" type="ORF">AKJ31_01180</name>
</gene>
<dbReference type="GO" id="GO:0046872">
    <property type="term" value="F:metal ion binding"/>
    <property type="evidence" value="ECO:0007669"/>
    <property type="project" value="UniProtKB-KW"/>
</dbReference>
<comment type="similarity">
    <text evidence="1">Belongs to the Gfa family.</text>
</comment>